<protein>
    <submittedName>
        <fullName evidence="4">EAL domain-containing protein</fullName>
    </submittedName>
</protein>
<gene>
    <name evidence="4" type="ORF">Q4T40_14300</name>
</gene>
<dbReference type="InterPro" id="IPR000014">
    <property type="entry name" value="PAS"/>
</dbReference>
<dbReference type="InterPro" id="IPR035965">
    <property type="entry name" value="PAS-like_dom_sf"/>
</dbReference>
<reference evidence="4 5" key="1">
    <citation type="submission" date="2023-07" db="EMBL/GenBank/DDBJ databases">
        <title>The novel representative of Negativicutes class, Anaeroselena agilis gen. nov. sp. nov.</title>
        <authorList>
            <person name="Prokofeva M.I."/>
            <person name="Elcheninov A.G."/>
            <person name="Klyukina A."/>
            <person name="Kublanov I.V."/>
            <person name="Frolov E.N."/>
            <person name="Podosokorskaya O.A."/>
        </authorList>
    </citation>
    <scope>NUCLEOTIDE SEQUENCE [LARGE SCALE GENOMIC DNA]</scope>
    <source>
        <strain evidence="4 5">4137-cl</strain>
    </source>
</reference>
<dbReference type="Gene3D" id="3.30.450.20">
    <property type="entry name" value="PAS domain"/>
    <property type="match status" value="3"/>
</dbReference>
<evidence type="ECO:0000259" key="3">
    <source>
        <dbReference type="PROSITE" id="PS50887"/>
    </source>
</evidence>
<proteinExistence type="predicted"/>
<dbReference type="InterPro" id="IPR013655">
    <property type="entry name" value="PAS_fold_3"/>
</dbReference>
<dbReference type="CDD" id="cd01949">
    <property type="entry name" value="GGDEF"/>
    <property type="match status" value="1"/>
</dbReference>
<evidence type="ECO:0000259" key="1">
    <source>
        <dbReference type="PROSITE" id="PS50113"/>
    </source>
</evidence>
<dbReference type="Proteomes" id="UP001254848">
    <property type="component" value="Unassembled WGS sequence"/>
</dbReference>
<feature type="domain" description="GGDEF" evidence="3">
    <location>
        <begin position="505"/>
        <end position="638"/>
    </location>
</feature>
<dbReference type="PROSITE" id="PS50883">
    <property type="entry name" value="EAL"/>
    <property type="match status" value="1"/>
</dbReference>
<evidence type="ECO:0000313" key="5">
    <source>
        <dbReference type="Proteomes" id="UP001254848"/>
    </source>
</evidence>
<dbReference type="NCBIfam" id="TIGR00229">
    <property type="entry name" value="sensory_box"/>
    <property type="match status" value="3"/>
</dbReference>
<dbReference type="PANTHER" id="PTHR44757:SF2">
    <property type="entry name" value="BIOFILM ARCHITECTURE MAINTENANCE PROTEIN MBAA"/>
    <property type="match status" value="1"/>
</dbReference>
<dbReference type="SUPFAM" id="SSF55073">
    <property type="entry name" value="Nucleotide cyclase"/>
    <property type="match status" value="1"/>
</dbReference>
<dbReference type="InterPro" id="IPR043128">
    <property type="entry name" value="Rev_trsase/Diguanyl_cyclase"/>
</dbReference>
<feature type="domain" description="PAC" evidence="1">
    <location>
        <begin position="132"/>
        <end position="184"/>
    </location>
</feature>
<dbReference type="InterPro" id="IPR001610">
    <property type="entry name" value="PAC"/>
</dbReference>
<dbReference type="RefSeq" id="WP_413780899.1">
    <property type="nucleotide sequence ID" value="NZ_JAUOZS010000001.1"/>
</dbReference>
<dbReference type="CDD" id="cd01948">
    <property type="entry name" value="EAL"/>
    <property type="match status" value="1"/>
</dbReference>
<dbReference type="SMART" id="SM00052">
    <property type="entry name" value="EAL"/>
    <property type="match status" value="1"/>
</dbReference>
<organism evidence="4 5">
    <name type="scientific">Anaeroselena agilis</name>
    <dbReference type="NCBI Taxonomy" id="3063788"/>
    <lineage>
        <taxon>Bacteria</taxon>
        <taxon>Bacillati</taxon>
        <taxon>Bacillota</taxon>
        <taxon>Negativicutes</taxon>
        <taxon>Acetonemataceae</taxon>
        <taxon>Anaeroselena</taxon>
    </lineage>
</organism>
<dbReference type="NCBIfam" id="TIGR00254">
    <property type="entry name" value="GGDEF"/>
    <property type="match status" value="1"/>
</dbReference>
<name>A0ABU3P1D4_9FIRM</name>
<dbReference type="PANTHER" id="PTHR44757">
    <property type="entry name" value="DIGUANYLATE CYCLASE DGCP"/>
    <property type="match status" value="1"/>
</dbReference>
<feature type="domain" description="PAC" evidence="1">
    <location>
        <begin position="273"/>
        <end position="325"/>
    </location>
</feature>
<dbReference type="Gene3D" id="3.30.70.270">
    <property type="match status" value="1"/>
</dbReference>
<dbReference type="PROSITE" id="PS50887">
    <property type="entry name" value="GGDEF"/>
    <property type="match status" value="1"/>
</dbReference>
<accession>A0ABU3P1D4</accession>
<evidence type="ECO:0000313" key="4">
    <source>
        <dbReference type="EMBL" id="MDT8902417.1"/>
    </source>
</evidence>
<dbReference type="Gene3D" id="3.20.20.450">
    <property type="entry name" value="EAL domain"/>
    <property type="match status" value="1"/>
</dbReference>
<dbReference type="CDD" id="cd00130">
    <property type="entry name" value="PAS"/>
    <property type="match status" value="2"/>
</dbReference>
<dbReference type="InterPro" id="IPR035919">
    <property type="entry name" value="EAL_sf"/>
</dbReference>
<dbReference type="Pfam" id="PF00563">
    <property type="entry name" value="EAL"/>
    <property type="match status" value="1"/>
</dbReference>
<feature type="domain" description="PAC" evidence="1">
    <location>
        <begin position="414"/>
        <end position="466"/>
    </location>
</feature>
<comment type="caution">
    <text evidence="4">The sequence shown here is derived from an EMBL/GenBank/DDBJ whole genome shotgun (WGS) entry which is preliminary data.</text>
</comment>
<dbReference type="SMART" id="SM00267">
    <property type="entry name" value="GGDEF"/>
    <property type="match status" value="1"/>
</dbReference>
<dbReference type="SUPFAM" id="SSF141868">
    <property type="entry name" value="EAL domain-like"/>
    <property type="match status" value="1"/>
</dbReference>
<keyword evidence="5" id="KW-1185">Reference proteome</keyword>
<dbReference type="InterPro" id="IPR000700">
    <property type="entry name" value="PAS-assoc_C"/>
</dbReference>
<dbReference type="PROSITE" id="PS50113">
    <property type="entry name" value="PAC"/>
    <property type="match status" value="3"/>
</dbReference>
<dbReference type="InterPro" id="IPR001633">
    <property type="entry name" value="EAL_dom"/>
</dbReference>
<dbReference type="EMBL" id="JAUOZS010000001">
    <property type="protein sequence ID" value="MDT8902417.1"/>
    <property type="molecule type" value="Genomic_DNA"/>
</dbReference>
<dbReference type="InterPro" id="IPR052155">
    <property type="entry name" value="Biofilm_reg_signaling"/>
</dbReference>
<dbReference type="InterPro" id="IPR029787">
    <property type="entry name" value="Nucleotide_cyclase"/>
</dbReference>
<dbReference type="Pfam" id="PF00990">
    <property type="entry name" value="GGDEF"/>
    <property type="match status" value="1"/>
</dbReference>
<dbReference type="Gene3D" id="2.10.70.100">
    <property type="match status" value="3"/>
</dbReference>
<dbReference type="SUPFAM" id="SSF55785">
    <property type="entry name" value="PYP-like sensor domain (PAS domain)"/>
    <property type="match status" value="3"/>
</dbReference>
<sequence length="902" mass="100915">MVGKISSTLSLLRRLIAGLPPKLCRQVNGGTAAGAPTADAIRQREDALTVSKTKLALAAKLANLGPWELDPVTNVFEFDDDFYAIYGTDVAREGRFMPLEVYAREFMHPDDLARVAAVMNGAIASPERVSFGQVVHRIIRRDGEVRTIMVRSNYVKDEHGRLVRAFGANQDITERVRAEEEARKREEALIASRTKLALAAKMANLGPWELNVETQIFEFDDEFYAIYGTDAAREGRFMPLEVYVREFVHPEDRWKIAEATKKALAAREPVGLGQLEHRIIRRDGEVRTIMVRSNYVKDDAGKMVRSYGANQDITERVRAEEEARKREEALIASRTKLAVAAKLADLGPWELNTETNVFEFDDEFYAIYGTDVAREGRFMPLEVYVREFVHPDDRWKVAEVRQRALASQEPVYLGQTEHRIVRRDGEVRTIVARANYVKDEAGRLIRSYGANQDITERVRAEEALREQEEIIRQMAFFDSLTGLPNRRQLQEWLNKEMERARSGISAGVLLFIDLDDLKMVNDTFGHTCGDDIIVAAGRSIVASAGEEAFVSRVGGDEFIVILPGESNRQRIGAIAERIISALGQTHEIYGTFFHMTASIGISTYPADGDTAEEVIKNADNAMYAAKRKGKNCWQLYTMTMQASAYEEMRLTGSLRGALEREELSLHYQPQFLATGAIIGFEALLRWNSSELGAIPPLQFIPLAEKSGFIHSIGQWVLREACQFIRRLTDQGWDGIRIAVNISSKQLAVDNFCSIVRGVIQEAGIAPSQLELEITESVLVTSFEDATSKLAELKALGVRLSLDDFGTAYSSLTYLRSLPVETLKIDKSFVDMITTDIPAAKIIGAIIQMAHILNIAVVAEGVETEQQLAFLRDNGCDRIQGFIFSKPLPEPEAVGFLAKNTEK</sequence>
<dbReference type="SMART" id="SM00086">
    <property type="entry name" value="PAC"/>
    <property type="match status" value="3"/>
</dbReference>
<dbReference type="InterPro" id="IPR000160">
    <property type="entry name" value="GGDEF_dom"/>
</dbReference>
<dbReference type="Pfam" id="PF08447">
    <property type="entry name" value="PAS_3"/>
    <property type="match status" value="3"/>
</dbReference>
<feature type="domain" description="EAL" evidence="2">
    <location>
        <begin position="647"/>
        <end position="900"/>
    </location>
</feature>
<evidence type="ECO:0000259" key="2">
    <source>
        <dbReference type="PROSITE" id="PS50883"/>
    </source>
</evidence>